<evidence type="ECO:0000256" key="8">
    <source>
        <dbReference type="SAM" id="MobiDB-lite"/>
    </source>
</evidence>
<dbReference type="InterPro" id="IPR011989">
    <property type="entry name" value="ARM-like"/>
</dbReference>
<comment type="caution">
    <text evidence="11">The sequence shown here is derived from an EMBL/GenBank/DDBJ whole genome shotgun (WGS) entry which is preliminary data.</text>
</comment>
<dbReference type="GO" id="GO:0005049">
    <property type="term" value="F:nuclear export signal receptor activity"/>
    <property type="evidence" value="ECO:0007669"/>
    <property type="project" value="InterPro"/>
</dbReference>
<dbReference type="GO" id="GO:0005737">
    <property type="term" value="C:cytoplasm"/>
    <property type="evidence" value="ECO:0007669"/>
    <property type="project" value="UniProtKB-SubCell"/>
</dbReference>
<accession>A0AA35RMR7</accession>
<comment type="subcellular location">
    <subcellularLocation>
        <location evidence="2">Cytoplasm</location>
    </subcellularLocation>
    <subcellularLocation>
        <location evidence="1">Nucleus</location>
    </subcellularLocation>
</comment>
<evidence type="ECO:0000259" key="10">
    <source>
        <dbReference type="Pfam" id="PF08389"/>
    </source>
</evidence>
<evidence type="ECO:0000313" key="11">
    <source>
        <dbReference type="EMBL" id="CAI8013608.1"/>
    </source>
</evidence>
<evidence type="ECO:0000259" key="9">
    <source>
        <dbReference type="Pfam" id="PF03810"/>
    </source>
</evidence>
<dbReference type="GO" id="GO:0031267">
    <property type="term" value="F:small GTPase binding"/>
    <property type="evidence" value="ECO:0007669"/>
    <property type="project" value="InterPro"/>
</dbReference>
<protein>
    <submittedName>
        <fullName evidence="11">Exportin-6</fullName>
    </submittedName>
</protein>
<dbReference type="Proteomes" id="UP001174909">
    <property type="component" value="Unassembled WGS sequence"/>
</dbReference>
<dbReference type="InterPro" id="IPR001494">
    <property type="entry name" value="Importin-beta_N"/>
</dbReference>
<organism evidence="11 12">
    <name type="scientific">Geodia barretti</name>
    <name type="common">Barrett's horny sponge</name>
    <dbReference type="NCBI Taxonomy" id="519541"/>
    <lineage>
        <taxon>Eukaryota</taxon>
        <taxon>Metazoa</taxon>
        <taxon>Porifera</taxon>
        <taxon>Demospongiae</taxon>
        <taxon>Heteroscleromorpha</taxon>
        <taxon>Tetractinellida</taxon>
        <taxon>Astrophorina</taxon>
        <taxon>Geodiidae</taxon>
        <taxon>Geodia</taxon>
    </lineage>
</organism>
<keyword evidence="12" id="KW-1185">Reference proteome</keyword>
<feature type="domain" description="Importin N-terminal" evidence="9">
    <location>
        <begin position="36"/>
        <end position="101"/>
    </location>
</feature>
<proteinExistence type="inferred from homology"/>
<dbReference type="InterPro" id="IPR016024">
    <property type="entry name" value="ARM-type_fold"/>
</dbReference>
<dbReference type="GO" id="GO:0005634">
    <property type="term" value="C:nucleus"/>
    <property type="evidence" value="ECO:0007669"/>
    <property type="project" value="UniProtKB-SubCell"/>
</dbReference>
<evidence type="ECO:0000256" key="6">
    <source>
        <dbReference type="ARBA" id="ARBA00022927"/>
    </source>
</evidence>
<dbReference type="Gene3D" id="1.25.10.10">
    <property type="entry name" value="Leucine-rich Repeat Variant"/>
    <property type="match status" value="1"/>
</dbReference>
<feature type="compositionally biased region" description="Polar residues" evidence="8">
    <location>
        <begin position="243"/>
        <end position="257"/>
    </location>
</feature>
<name>A0AA35RMR7_GEOBA</name>
<dbReference type="PANTHER" id="PTHR21452:SF4">
    <property type="entry name" value="EXPORTIN-6"/>
    <property type="match status" value="1"/>
</dbReference>
<sequence>MTAASSEESVRTELETLLDSFFSPTATNDQRLKINELLDSFAQQQGVWLWRYCVYFLQTSTNHHLLMYSLNLLENLVTYKWLSIDPAQRVELRQFLTSHLLAHHASLPRFLSNKFVKVITFIGRSDWPHEYPDFIRNILQLLRGQETVVVGLQLLQTASEELGSPRSDLLTTTRRETLLSLMTQEIPTFLSTLISLLNSVAEKQRHTIAPTPPPSPGGSPLRHTTPLIRVVTPPRPSHPHLSPFTTPTQSLLAKSPSSPHPQVPAYQPFGPLDPRLEEVCVGCLSCLSHLFSWMPLSSNITPQVLDTIFYFASLGCESAEDSSDVAGLLGSLAMDCVIELLVKNCVPREFEAFLMKLFDKSFSLLQRLTGVTERGEPINFFHLHERFLGKCSDFFYWFVNSHLKRVEFNPNFPVLEFLSLFYKYTFKQPGVDNFCVCLGTWGVFLDHLIMMSSGIHGGQSPPNNDHYERYREILVSMMDSILKKIQLRHNINELREIDDDTVDDDNETEWQSFLRQSLEYVAKVAKLFPLHAFSQLVPLLESYSSVYLSLAHLISRSGDSATLAIADGPDCEKLHVVLKDLASVLQALGGVSEHFVDGAFTMRLHDAQLLVRKFCIIAKFSTDNLLFNLSTPIPEILSHDFIEMHAQVLGSIQAFTHWLSELYLVSQRTSSQYTDTVMWFASAIVDSAHPLIARDIPEKVVLSACQLLLSLATTVRLKFALSLPGVKELTKKAKDGELGDIPHRAQCMVYRALTNMLVLAWPETSDSQQQWEWRTAELTQVVAGATKVFTELCGTSGWSQEEWLVQQAKSPVRHCLSLLQDLVSSLSAERPKSKQMLFAALSPSLDFIVSLFSTYLHHSEVLAPLMGFFHALFHSMRAQVGSALTEKTIHTFMALLTREHLQEALAEEASLASQVVEKFLSILKLLVSEGTSGNRDLLSSAIQFSLRQIYPIISEKAAPDVKSVLFDLLFQLLLNNWRFFFPHSVLSHMEGEAVDLSLVHREDFFAIMEAFGHSFLQKDIALFKQNLSALETLNKKHKLYSKVQFRDHMLHPLLRVLLEALVSKSHSLLQEEICLGVHSMAAVHFPSYHQQFILQYLSSVEGLSDTHRSLLAQQYKMVEDLPSFVLNLQQFVNDLRCYIILSRSVPGGSVSLT</sequence>
<evidence type="ECO:0000256" key="1">
    <source>
        <dbReference type="ARBA" id="ARBA00004123"/>
    </source>
</evidence>
<keyword evidence="6" id="KW-0653">Protein transport</keyword>
<keyword evidence="7" id="KW-0539">Nucleus</keyword>
<evidence type="ECO:0000313" key="12">
    <source>
        <dbReference type="Proteomes" id="UP001174909"/>
    </source>
</evidence>
<dbReference type="InterPro" id="IPR040016">
    <property type="entry name" value="XPO6"/>
</dbReference>
<dbReference type="GO" id="GO:0006611">
    <property type="term" value="P:protein export from nucleus"/>
    <property type="evidence" value="ECO:0007669"/>
    <property type="project" value="InterPro"/>
</dbReference>
<evidence type="ECO:0000256" key="3">
    <source>
        <dbReference type="ARBA" id="ARBA00009466"/>
    </source>
</evidence>
<gene>
    <name evidence="11" type="ORF">GBAR_LOCUS8599</name>
</gene>
<evidence type="ECO:0000256" key="2">
    <source>
        <dbReference type="ARBA" id="ARBA00004496"/>
    </source>
</evidence>
<dbReference type="Pfam" id="PF03810">
    <property type="entry name" value="IBN_N"/>
    <property type="match status" value="1"/>
</dbReference>
<dbReference type="SUPFAM" id="SSF48371">
    <property type="entry name" value="ARM repeat"/>
    <property type="match status" value="1"/>
</dbReference>
<feature type="region of interest" description="Disordered" evidence="8">
    <location>
        <begin position="234"/>
        <end position="257"/>
    </location>
</feature>
<dbReference type="Pfam" id="PF08389">
    <property type="entry name" value="Xpo1"/>
    <property type="match status" value="1"/>
</dbReference>
<dbReference type="InterPro" id="IPR013598">
    <property type="entry name" value="Exportin-1/Importin-b-like"/>
</dbReference>
<evidence type="ECO:0000256" key="5">
    <source>
        <dbReference type="ARBA" id="ARBA00022490"/>
    </source>
</evidence>
<dbReference type="EMBL" id="CASHTH010001278">
    <property type="protein sequence ID" value="CAI8013608.1"/>
    <property type="molecule type" value="Genomic_DNA"/>
</dbReference>
<feature type="domain" description="Exportin-1/Importin-beta-like" evidence="10">
    <location>
        <begin position="108"/>
        <end position="204"/>
    </location>
</feature>
<reference evidence="11" key="1">
    <citation type="submission" date="2023-03" db="EMBL/GenBank/DDBJ databases">
        <authorList>
            <person name="Steffen K."/>
            <person name="Cardenas P."/>
        </authorList>
    </citation>
    <scope>NUCLEOTIDE SEQUENCE</scope>
</reference>
<keyword evidence="5" id="KW-0963">Cytoplasm</keyword>
<evidence type="ECO:0000256" key="7">
    <source>
        <dbReference type="ARBA" id="ARBA00023242"/>
    </source>
</evidence>
<evidence type="ECO:0000256" key="4">
    <source>
        <dbReference type="ARBA" id="ARBA00022448"/>
    </source>
</evidence>
<feature type="region of interest" description="Disordered" evidence="8">
    <location>
        <begin position="206"/>
        <end position="225"/>
    </location>
</feature>
<dbReference type="PANTHER" id="PTHR21452">
    <property type="entry name" value="EXPORTIN-6"/>
    <property type="match status" value="1"/>
</dbReference>
<comment type="similarity">
    <text evidence="3">Belongs to the exportin family.</text>
</comment>
<dbReference type="AlphaFoldDB" id="A0AA35RMR7"/>
<keyword evidence="4" id="KW-0813">Transport</keyword>